<organism evidence="1 2">
    <name type="scientific">Laccaria amethystina LaAM-08-1</name>
    <dbReference type="NCBI Taxonomy" id="1095629"/>
    <lineage>
        <taxon>Eukaryota</taxon>
        <taxon>Fungi</taxon>
        <taxon>Dikarya</taxon>
        <taxon>Basidiomycota</taxon>
        <taxon>Agaricomycotina</taxon>
        <taxon>Agaricomycetes</taxon>
        <taxon>Agaricomycetidae</taxon>
        <taxon>Agaricales</taxon>
        <taxon>Agaricineae</taxon>
        <taxon>Hydnangiaceae</taxon>
        <taxon>Laccaria</taxon>
    </lineage>
</organism>
<name>A0A0C9Y606_9AGAR</name>
<evidence type="ECO:0000313" key="1">
    <source>
        <dbReference type="EMBL" id="KIK05622.1"/>
    </source>
</evidence>
<dbReference type="EMBL" id="KN838558">
    <property type="protein sequence ID" value="KIK05622.1"/>
    <property type="molecule type" value="Genomic_DNA"/>
</dbReference>
<dbReference type="Proteomes" id="UP000054477">
    <property type="component" value="Unassembled WGS sequence"/>
</dbReference>
<evidence type="ECO:0000313" key="2">
    <source>
        <dbReference type="Proteomes" id="UP000054477"/>
    </source>
</evidence>
<reference evidence="1 2" key="1">
    <citation type="submission" date="2014-04" db="EMBL/GenBank/DDBJ databases">
        <authorList>
            <consortium name="DOE Joint Genome Institute"/>
            <person name="Kuo A."/>
            <person name="Kohler A."/>
            <person name="Nagy L.G."/>
            <person name="Floudas D."/>
            <person name="Copeland A."/>
            <person name="Barry K.W."/>
            <person name="Cichocki N."/>
            <person name="Veneault-Fourrey C."/>
            <person name="LaButti K."/>
            <person name="Lindquist E.A."/>
            <person name="Lipzen A."/>
            <person name="Lundell T."/>
            <person name="Morin E."/>
            <person name="Murat C."/>
            <person name="Sun H."/>
            <person name="Tunlid A."/>
            <person name="Henrissat B."/>
            <person name="Grigoriev I.V."/>
            <person name="Hibbett D.S."/>
            <person name="Martin F."/>
            <person name="Nordberg H.P."/>
            <person name="Cantor M.N."/>
            <person name="Hua S.X."/>
        </authorList>
    </citation>
    <scope>NUCLEOTIDE SEQUENCE [LARGE SCALE GENOMIC DNA]</scope>
    <source>
        <strain evidence="1 2">LaAM-08-1</strain>
    </source>
</reference>
<proteinExistence type="predicted"/>
<reference evidence="2" key="2">
    <citation type="submission" date="2015-01" db="EMBL/GenBank/DDBJ databases">
        <title>Evolutionary Origins and Diversification of the Mycorrhizal Mutualists.</title>
        <authorList>
            <consortium name="DOE Joint Genome Institute"/>
            <consortium name="Mycorrhizal Genomics Consortium"/>
            <person name="Kohler A."/>
            <person name="Kuo A."/>
            <person name="Nagy L.G."/>
            <person name="Floudas D."/>
            <person name="Copeland A."/>
            <person name="Barry K.W."/>
            <person name="Cichocki N."/>
            <person name="Veneault-Fourrey C."/>
            <person name="LaButti K."/>
            <person name="Lindquist E.A."/>
            <person name="Lipzen A."/>
            <person name="Lundell T."/>
            <person name="Morin E."/>
            <person name="Murat C."/>
            <person name="Riley R."/>
            <person name="Ohm R."/>
            <person name="Sun H."/>
            <person name="Tunlid A."/>
            <person name="Henrissat B."/>
            <person name="Grigoriev I.V."/>
            <person name="Hibbett D.S."/>
            <person name="Martin F."/>
        </authorList>
    </citation>
    <scope>NUCLEOTIDE SEQUENCE [LARGE SCALE GENOMIC DNA]</scope>
    <source>
        <strain evidence="2">LaAM-08-1</strain>
    </source>
</reference>
<protein>
    <submittedName>
        <fullName evidence="1">Uncharacterized protein</fullName>
    </submittedName>
</protein>
<gene>
    <name evidence="1" type="ORF">K443DRAFT_674919</name>
</gene>
<sequence>MVSSPNVLRKEIRFYVTPTGKSNSFFIFLNVQHVRPVRSPQKPHSVFRHYFGCDGGGAPIGLL</sequence>
<dbReference type="HOGENOM" id="CLU_2886141_0_0_1"/>
<accession>A0A0C9Y606</accession>
<dbReference type="AlphaFoldDB" id="A0A0C9Y606"/>
<keyword evidence="2" id="KW-1185">Reference proteome</keyword>